<keyword evidence="6 16" id="KW-0347">Helicase</keyword>
<evidence type="ECO:0000256" key="9">
    <source>
        <dbReference type="ARBA" id="ARBA00023242"/>
    </source>
</evidence>
<feature type="compositionally biased region" description="Low complexity" evidence="12">
    <location>
        <begin position="877"/>
        <end position="886"/>
    </location>
</feature>
<keyword evidence="9" id="KW-0539">Nucleus</keyword>
<dbReference type="GO" id="GO:0003724">
    <property type="term" value="F:RNA helicase activity"/>
    <property type="evidence" value="ECO:0007669"/>
    <property type="project" value="UniProtKB-EC"/>
</dbReference>
<dbReference type="SMART" id="SM00490">
    <property type="entry name" value="HELICc"/>
    <property type="match status" value="1"/>
</dbReference>
<dbReference type="GO" id="GO:0006351">
    <property type="term" value="P:DNA-templated transcription"/>
    <property type="evidence" value="ECO:0007669"/>
    <property type="project" value="InterPro"/>
</dbReference>
<dbReference type="RefSeq" id="XP_016596770.1">
    <property type="nucleotide sequence ID" value="XM_016741276.1"/>
</dbReference>
<keyword evidence="7" id="KW-0067">ATP-binding</keyword>
<dbReference type="InterPro" id="IPR011545">
    <property type="entry name" value="DEAD/DEAH_box_helicase_dom"/>
</dbReference>
<evidence type="ECO:0000256" key="3">
    <source>
        <dbReference type="ARBA" id="ARBA00022517"/>
    </source>
</evidence>
<name>A0A0A2KDS5_PENEN</name>
<feature type="compositionally biased region" description="Acidic residues" evidence="12">
    <location>
        <begin position="216"/>
        <end position="253"/>
    </location>
</feature>
<dbReference type="CDD" id="cd12148">
    <property type="entry name" value="fungal_TF_MHR"/>
    <property type="match status" value="1"/>
</dbReference>
<evidence type="ECO:0000313" key="17">
    <source>
        <dbReference type="Proteomes" id="UP000030143"/>
    </source>
</evidence>
<keyword evidence="8" id="KW-0694">RNA-binding</keyword>
<sequence length="1543" mass="171782">MAPQSAKRSSAKDDDFVFTLSDDENETRFEEEDDDNEMQGDNAPAADNKKRKREVEAVKPKNKKQKQLEKQQLKNAKKNKKNAEPAPAPESEEEEEEDDDAAADATEDDGVLNPEFEFDVGGIANRGVTEGFDGWGIDDNEKKRSGDKKAVDIDDIIERRQAKKDEAAAKKQKKKAAEKEESASASEDEAASGDEMPVDFEDDELMADDAFGMGADGEEESDAEGPEPGSGDEDEEDDEDKDDNEDSDDDAASDNDSVATPVGHPDDMGSDRESDVESEVDEEEAEKRKAFFAPEEKVDTKANMAKMTFQEFNLSRPILRGLAAVGFTDPTPIQRKAIPVALLGKDIVGSAVTGSGKTAAFIVPILERLLFRPRKVPTSRVVVLMPTRELAVQCYNVSVKLATFTDVTFCQLVGGFSLREQENVLKKRPDVIIATPGRFIDHMRNSPSFTVDTLEILVLDEADRMLEDGFADELNEILTTIPKSRQTMLFSATMTDSIDKLIRVGMNRPMRLMVDAKKNTVSTLIQEFVRLRPGREDKRLGYLLYLCKEAYSKRVIIFFRQKKEAHRVRIIFGLLGLKAAELHGSLSQEQRIKSVENFRDGKVAFLLATDVASRGLDIKGVETVINYEAPQSHEIYLHRVGRTARAGRSGRACTIAAEPDRKVVKLAVRAGKAQGAKIVSRVVEQAIADSWAQKAEDMADEVAEVLQEEKTEKQFSQAEMQFTKGENLMKHGNEIMSRPKRTWFETEKDKKVARKLGAVELNGPATKKSNVKLSNKDKKRLDDAQMRHDGNLGWKKGKGDAESAKDPKKGKGDSWNGRASQDQSAPEERLLMLNVTALVRRVRDAPRATSSLEARVAQLEDALSKRGEGEEVRKTRSPSSAESSSSGPKIKIDPDTEDLTRAFDGLNVENDGRVSFHGPTSLFQLPSGVASETASTSHYVQELEGRKERLVNSAWRERAFEQMAAMPEPFQYLLDSHWCWIQPLWNFVYRPAFTRDMKINGAYYSDVLLNAILSHSVRWCKAEPQVGPLLDSYDGGAQFSHRALTGVFDSLKVGYAGIPTIQTLLLLSAQECGRGNRTQAWLYSGMAFRLLDDLGISIDSRKYSGSAHLSDEDIEIRNRLFWSCYFWDKVVSLYFGRAPTMQHSRVSPPRMILDDTAEIEIWTPHGVSFTDGAHYPPTQAHSTSCFMKMCGLAEILNQILIHIYDPIRRSTDSEFFDCVQEQAKNLADWWDELPDFLKLAAIDLPPYSPPSHIVILNCLYHTINILLHRPILCSRELLKAHPEAQDSNHLVQCMASATSILSLFDLYRRTFGDSHVVLSLAYSIYTAASIFLLEIQALKYAAPGTLDKLKFCIFALERVKAANPVITTALSLISLELQRLQINIHGPMPAPIPETEQEHPQHHQSPPQRHPHPQHPHQSQSPSVGSSRSRHVSPGQHHHHQPQASIATQSQTTGPENPSMVGTYSTFQHPGAGFNIPHSGDMPQLPPTHLLGGIPNAVMTMDDPGSYEIAPEVYEAFSYAQPITTNMTPMTPVFEQGWGGPSQ</sequence>
<feature type="region of interest" description="Disordered" evidence="12">
    <location>
        <begin position="863"/>
        <end position="895"/>
    </location>
</feature>
<feature type="domain" description="DEAD-box RNA helicase Q" evidence="15">
    <location>
        <begin position="307"/>
        <end position="335"/>
    </location>
</feature>
<feature type="short sequence motif" description="Q motif" evidence="11">
    <location>
        <begin position="307"/>
        <end position="335"/>
    </location>
</feature>
<evidence type="ECO:0000259" key="15">
    <source>
        <dbReference type="PROSITE" id="PS51195"/>
    </source>
</evidence>
<protein>
    <recommendedName>
        <fullName evidence="2">RNA helicase</fullName>
        <ecNumber evidence="2">3.6.4.13</ecNumber>
    </recommendedName>
</protein>
<dbReference type="PANTHER" id="PTHR47959:SF1">
    <property type="entry name" value="ATP-DEPENDENT RNA HELICASE DBPA"/>
    <property type="match status" value="1"/>
</dbReference>
<dbReference type="GO" id="GO:0005829">
    <property type="term" value="C:cytosol"/>
    <property type="evidence" value="ECO:0007669"/>
    <property type="project" value="TreeGrafter"/>
</dbReference>
<evidence type="ECO:0000256" key="8">
    <source>
        <dbReference type="ARBA" id="ARBA00022884"/>
    </source>
</evidence>
<evidence type="ECO:0000256" key="1">
    <source>
        <dbReference type="ARBA" id="ARBA00004123"/>
    </source>
</evidence>
<dbReference type="InterPro" id="IPR007219">
    <property type="entry name" value="XnlR_reg_dom"/>
</dbReference>
<dbReference type="PROSITE" id="PS51195">
    <property type="entry name" value="Q_MOTIF"/>
    <property type="match status" value="1"/>
</dbReference>
<dbReference type="PROSITE" id="PS00039">
    <property type="entry name" value="DEAD_ATP_HELICASE"/>
    <property type="match status" value="1"/>
</dbReference>
<dbReference type="InterPro" id="IPR000629">
    <property type="entry name" value="RNA-helicase_DEAD-box_CS"/>
</dbReference>
<feature type="compositionally biased region" description="Basic and acidic residues" evidence="12">
    <location>
        <begin position="863"/>
        <end position="874"/>
    </location>
</feature>
<comment type="subcellular location">
    <subcellularLocation>
        <location evidence="1">Nucleus</location>
    </subcellularLocation>
</comment>
<gene>
    <name evidence="16" type="ORF">PEX2_040010</name>
</gene>
<keyword evidence="3" id="KW-0690">Ribosome biogenesis</keyword>
<dbReference type="CDD" id="cd18787">
    <property type="entry name" value="SF2_C_DEAD"/>
    <property type="match status" value="1"/>
</dbReference>
<dbReference type="EC" id="3.6.4.13" evidence="2"/>
<organism evidence="16 17">
    <name type="scientific">Penicillium expansum</name>
    <name type="common">Blue mold rot fungus</name>
    <dbReference type="NCBI Taxonomy" id="27334"/>
    <lineage>
        <taxon>Eukaryota</taxon>
        <taxon>Fungi</taxon>
        <taxon>Dikarya</taxon>
        <taxon>Ascomycota</taxon>
        <taxon>Pezizomycotina</taxon>
        <taxon>Eurotiomycetes</taxon>
        <taxon>Eurotiomycetidae</taxon>
        <taxon>Eurotiales</taxon>
        <taxon>Aspergillaceae</taxon>
        <taxon>Penicillium</taxon>
    </lineage>
</organism>
<dbReference type="SMART" id="SM00487">
    <property type="entry name" value="DEXDc"/>
    <property type="match status" value="1"/>
</dbReference>
<feature type="compositionally biased region" description="Polar residues" evidence="12">
    <location>
        <begin position="1442"/>
        <end position="1468"/>
    </location>
</feature>
<feature type="compositionally biased region" description="Acidic residues" evidence="12">
    <location>
        <begin position="90"/>
        <end position="110"/>
    </location>
</feature>
<feature type="region of interest" description="Disordered" evidence="12">
    <location>
        <begin position="1386"/>
        <end position="1468"/>
    </location>
</feature>
<dbReference type="STRING" id="27334.A0A0A2KDS5"/>
<feature type="compositionally biased region" description="Acidic residues" evidence="12">
    <location>
        <begin position="21"/>
        <end position="38"/>
    </location>
</feature>
<feature type="compositionally biased region" description="Basic and acidic residues" evidence="12">
    <location>
        <begin position="797"/>
        <end position="812"/>
    </location>
</feature>
<dbReference type="InterPro" id="IPR014014">
    <property type="entry name" value="RNA_helicase_DEAD_Q_motif"/>
</dbReference>
<dbReference type="InterPro" id="IPR001650">
    <property type="entry name" value="Helicase_C-like"/>
</dbReference>
<evidence type="ECO:0000256" key="4">
    <source>
        <dbReference type="ARBA" id="ARBA00022741"/>
    </source>
</evidence>
<dbReference type="GO" id="GO:0003677">
    <property type="term" value="F:DNA binding"/>
    <property type="evidence" value="ECO:0007669"/>
    <property type="project" value="InterPro"/>
</dbReference>
<feature type="compositionally biased region" description="Basic and acidic residues" evidence="12">
    <location>
        <begin position="139"/>
        <end position="182"/>
    </location>
</feature>
<dbReference type="Gene3D" id="3.40.50.300">
    <property type="entry name" value="P-loop containing nucleotide triphosphate hydrolases"/>
    <property type="match status" value="2"/>
</dbReference>
<proteinExistence type="predicted"/>
<evidence type="ECO:0000256" key="7">
    <source>
        <dbReference type="ARBA" id="ARBA00022840"/>
    </source>
</evidence>
<evidence type="ECO:0000256" key="2">
    <source>
        <dbReference type="ARBA" id="ARBA00012552"/>
    </source>
</evidence>
<feature type="domain" description="Helicase C-terminal" evidence="14">
    <location>
        <begin position="539"/>
        <end position="690"/>
    </location>
</feature>
<evidence type="ECO:0000256" key="10">
    <source>
        <dbReference type="ARBA" id="ARBA00047984"/>
    </source>
</evidence>
<feature type="compositionally biased region" description="Basic residues" evidence="12">
    <location>
        <begin position="1428"/>
        <end position="1441"/>
    </location>
</feature>
<feature type="compositionally biased region" description="Basic and acidic residues" evidence="12">
    <location>
        <begin position="774"/>
        <end position="790"/>
    </location>
</feature>
<dbReference type="SMART" id="SM00906">
    <property type="entry name" value="Fungal_trans"/>
    <property type="match status" value="1"/>
</dbReference>
<dbReference type="GeneID" id="27676695"/>
<reference evidence="16 17" key="1">
    <citation type="journal article" date="2015" name="Mol. Plant Microbe Interact.">
        <title>Genome, transcriptome, and functional analyses of Penicillium expansum provide new insights into secondary metabolism and pathogenicity.</title>
        <authorList>
            <person name="Ballester A.R."/>
            <person name="Marcet-Houben M."/>
            <person name="Levin E."/>
            <person name="Sela N."/>
            <person name="Selma-Lazaro C."/>
            <person name="Carmona L."/>
            <person name="Wisniewski M."/>
            <person name="Droby S."/>
            <person name="Gonzalez-Candelas L."/>
            <person name="Gabaldon T."/>
        </authorList>
    </citation>
    <scope>NUCLEOTIDE SEQUENCE [LARGE SCALE GENOMIC DNA]</scope>
    <source>
        <strain evidence="16 17">MD-8</strain>
    </source>
</reference>
<evidence type="ECO:0000256" key="5">
    <source>
        <dbReference type="ARBA" id="ARBA00022801"/>
    </source>
</evidence>
<feature type="region of interest" description="Disordered" evidence="12">
    <location>
        <begin position="756"/>
        <end position="828"/>
    </location>
</feature>
<evidence type="ECO:0000256" key="11">
    <source>
        <dbReference type="PROSITE-ProRule" id="PRU00552"/>
    </source>
</evidence>
<dbReference type="CDD" id="cd17947">
    <property type="entry name" value="DEADc_DDX27"/>
    <property type="match status" value="1"/>
</dbReference>
<evidence type="ECO:0000259" key="14">
    <source>
        <dbReference type="PROSITE" id="PS51194"/>
    </source>
</evidence>
<feature type="domain" description="Helicase ATP-binding" evidence="13">
    <location>
        <begin position="338"/>
        <end position="512"/>
    </location>
</feature>
<dbReference type="HOGENOM" id="CLU_003686_0_0_1"/>
<dbReference type="GO" id="GO:0016787">
    <property type="term" value="F:hydrolase activity"/>
    <property type="evidence" value="ECO:0007669"/>
    <property type="project" value="UniProtKB-KW"/>
</dbReference>
<evidence type="ECO:0000313" key="16">
    <source>
        <dbReference type="EMBL" id="KGO54297.1"/>
    </source>
</evidence>
<dbReference type="PANTHER" id="PTHR47959">
    <property type="entry name" value="ATP-DEPENDENT RNA HELICASE RHLE-RELATED"/>
    <property type="match status" value="1"/>
</dbReference>
<evidence type="ECO:0000259" key="13">
    <source>
        <dbReference type="PROSITE" id="PS51192"/>
    </source>
</evidence>
<keyword evidence="4" id="KW-0547">Nucleotide-binding</keyword>
<accession>A0A0A2KDS5</accession>
<dbReference type="GO" id="GO:0008270">
    <property type="term" value="F:zinc ion binding"/>
    <property type="evidence" value="ECO:0007669"/>
    <property type="project" value="InterPro"/>
</dbReference>
<feature type="compositionally biased region" description="Low complexity" evidence="12">
    <location>
        <begin position="1416"/>
        <end position="1427"/>
    </location>
</feature>
<evidence type="ECO:0000256" key="12">
    <source>
        <dbReference type="SAM" id="MobiDB-lite"/>
    </source>
</evidence>
<dbReference type="InterPro" id="IPR050079">
    <property type="entry name" value="DEAD_box_RNA_helicase"/>
</dbReference>
<dbReference type="PROSITE" id="PS51194">
    <property type="entry name" value="HELICASE_CTER"/>
    <property type="match status" value="1"/>
</dbReference>
<dbReference type="Pfam" id="PF04082">
    <property type="entry name" value="Fungal_trans"/>
    <property type="match status" value="1"/>
</dbReference>
<dbReference type="GO" id="GO:0042254">
    <property type="term" value="P:ribosome biogenesis"/>
    <property type="evidence" value="ECO:0007669"/>
    <property type="project" value="UniProtKB-KW"/>
</dbReference>
<dbReference type="GO" id="GO:0005524">
    <property type="term" value="F:ATP binding"/>
    <property type="evidence" value="ECO:0007669"/>
    <property type="project" value="UniProtKB-KW"/>
</dbReference>
<dbReference type="Pfam" id="PF00271">
    <property type="entry name" value="Helicase_C"/>
    <property type="match status" value="1"/>
</dbReference>
<dbReference type="VEuPathDB" id="FungiDB:PEXP_110480"/>
<dbReference type="InterPro" id="IPR027417">
    <property type="entry name" value="P-loop_NTPase"/>
</dbReference>
<dbReference type="EMBL" id="JQFZ01000230">
    <property type="protein sequence ID" value="KGO54297.1"/>
    <property type="molecule type" value="Genomic_DNA"/>
</dbReference>
<dbReference type="PROSITE" id="PS51192">
    <property type="entry name" value="HELICASE_ATP_BIND_1"/>
    <property type="match status" value="1"/>
</dbReference>
<dbReference type="InterPro" id="IPR014001">
    <property type="entry name" value="Helicase_ATP-bd"/>
</dbReference>
<dbReference type="GO" id="GO:0005634">
    <property type="term" value="C:nucleus"/>
    <property type="evidence" value="ECO:0007669"/>
    <property type="project" value="UniProtKB-SubCell"/>
</dbReference>
<comment type="caution">
    <text evidence="16">The sequence shown here is derived from an EMBL/GenBank/DDBJ whole genome shotgun (WGS) entry which is preliminary data.</text>
</comment>
<dbReference type="SUPFAM" id="SSF52540">
    <property type="entry name" value="P-loop containing nucleoside triphosphate hydrolases"/>
    <property type="match status" value="2"/>
</dbReference>
<feature type="compositionally biased region" description="Acidic residues" evidence="12">
    <location>
        <begin position="186"/>
        <end position="207"/>
    </location>
</feature>
<keyword evidence="5" id="KW-0378">Hydrolase</keyword>
<evidence type="ECO:0000256" key="6">
    <source>
        <dbReference type="ARBA" id="ARBA00022806"/>
    </source>
</evidence>
<dbReference type="Pfam" id="PF00270">
    <property type="entry name" value="DEAD"/>
    <property type="match status" value="1"/>
</dbReference>
<dbReference type="Proteomes" id="UP000030143">
    <property type="component" value="Unassembled WGS sequence"/>
</dbReference>
<comment type="catalytic activity">
    <reaction evidence="10">
        <text>ATP + H2O = ADP + phosphate + H(+)</text>
        <dbReference type="Rhea" id="RHEA:13065"/>
        <dbReference type="ChEBI" id="CHEBI:15377"/>
        <dbReference type="ChEBI" id="CHEBI:15378"/>
        <dbReference type="ChEBI" id="CHEBI:30616"/>
        <dbReference type="ChEBI" id="CHEBI:43474"/>
        <dbReference type="ChEBI" id="CHEBI:456216"/>
        <dbReference type="EC" id="3.6.4.13"/>
    </reaction>
</comment>
<feature type="region of interest" description="Disordered" evidence="12">
    <location>
        <begin position="1"/>
        <end position="292"/>
    </location>
</feature>
<dbReference type="GO" id="GO:0003723">
    <property type="term" value="F:RNA binding"/>
    <property type="evidence" value="ECO:0007669"/>
    <property type="project" value="UniProtKB-KW"/>
</dbReference>
<keyword evidence="17" id="KW-1185">Reference proteome</keyword>
<feature type="compositionally biased region" description="Basic and acidic residues" evidence="12">
    <location>
        <begin position="264"/>
        <end position="275"/>
    </location>
</feature>